<dbReference type="SUPFAM" id="SSF53822">
    <property type="entry name" value="Periplasmic binding protein-like I"/>
    <property type="match status" value="1"/>
</dbReference>
<dbReference type="EMBL" id="RSEJ01000003">
    <property type="protein sequence ID" value="NBI51743.1"/>
    <property type="molecule type" value="Genomic_DNA"/>
</dbReference>
<dbReference type="PROSITE" id="PS00356">
    <property type="entry name" value="HTH_LACI_1"/>
    <property type="match status" value="1"/>
</dbReference>
<evidence type="ECO:0000313" key="6">
    <source>
        <dbReference type="EMBL" id="NBI51743.1"/>
    </source>
</evidence>
<evidence type="ECO:0000256" key="1">
    <source>
        <dbReference type="ARBA" id="ARBA00023015"/>
    </source>
</evidence>
<evidence type="ECO:0000256" key="2">
    <source>
        <dbReference type="ARBA" id="ARBA00023125"/>
    </source>
</evidence>
<dbReference type="RefSeq" id="WP_160648819.1">
    <property type="nucleotide sequence ID" value="NZ_RSEJ01000003.1"/>
</dbReference>
<accession>A0ABW9YDD5</accession>
<organism evidence="6 7">
    <name type="scientific">Photobacterium alginatilyticum</name>
    <dbReference type="NCBI Taxonomy" id="1775171"/>
    <lineage>
        <taxon>Bacteria</taxon>
        <taxon>Pseudomonadati</taxon>
        <taxon>Pseudomonadota</taxon>
        <taxon>Gammaproteobacteria</taxon>
        <taxon>Vibrionales</taxon>
        <taxon>Vibrionaceae</taxon>
        <taxon>Photobacterium</taxon>
    </lineage>
</organism>
<dbReference type="CDD" id="cd06267">
    <property type="entry name" value="PBP1_LacI_sugar_binding-like"/>
    <property type="match status" value="1"/>
</dbReference>
<dbReference type="Gene3D" id="3.40.50.2300">
    <property type="match status" value="2"/>
</dbReference>
<dbReference type="InterPro" id="IPR010982">
    <property type="entry name" value="Lambda_DNA-bd_dom_sf"/>
</dbReference>
<evidence type="ECO:0000259" key="4">
    <source>
        <dbReference type="PROSITE" id="PS50932"/>
    </source>
</evidence>
<keyword evidence="3" id="KW-0804">Transcription</keyword>
<evidence type="ECO:0000259" key="5">
    <source>
        <dbReference type="PROSITE" id="PS50943"/>
    </source>
</evidence>
<dbReference type="PRINTS" id="PR00036">
    <property type="entry name" value="HTHLACI"/>
</dbReference>
<comment type="caution">
    <text evidence="6">The sequence shown here is derived from an EMBL/GenBank/DDBJ whole genome shotgun (WGS) entry which is preliminary data.</text>
</comment>
<dbReference type="InterPro" id="IPR001387">
    <property type="entry name" value="Cro/C1-type_HTH"/>
</dbReference>
<evidence type="ECO:0000313" key="7">
    <source>
        <dbReference type="Proteomes" id="UP000738517"/>
    </source>
</evidence>
<dbReference type="InterPro" id="IPR028082">
    <property type="entry name" value="Peripla_BP_I"/>
</dbReference>
<dbReference type="SMART" id="SM00354">
    <property type="entry name" value="HTH_LACI"/>
    <property type="match status" value="1"/>
</dbReference>
<dbReference type="PROSITE" id="PS50932">
    <property type="entry name" value="HTH_LACI_2"/>
    <property type="match status" value="1"/>
</dbReference>
<dbReference type="Pfam" id="PF13377">
    <property type="entry name" value="Peripla_BP_3"/>
    <property type="match status" value="1"/>
</dbReference>
<dbReference type="Proteomes" id="UP000738517">
    <property type="component" value="Unassembled WGS sequence"/>
</dbReference>
<protein>
    <submittedName>
        <fullName evidence="6">LacI family transcriptional regulator</fullName>
    </submittedName>
</protein>
<keyword evidence="7" id="KW-1185">Reference proteome</keyword>
<reference evidence="6 7" key="1">
    <citation type="journal article" date="2017" name="Int. J. Syst. Evol. Microbiol.">
        <title>Photobacterium alginatilyticum sp. nov., a marine bacterium isolated from bottom seawater.</title>
        <authorList>
            <person name="Wang X."/>
            <person name="Wang Y."/>
            <person name="Yang X."/>
            <person name="Sun H."/>
            <person name="Li B."/>
            <person name="Zhang X.H."/>
        </authorList>
    </citation>
    <scope>NUCLEOTIDE SEQUENCE [LARGE SCALE GENOMIC DNA]</scope>
    <source>
        <strain evidence="6 7">P03D4</strain>
    </source>
</reference>
<dbReference type="Gene3D" id="1.10.260.40">
    <property type="entry name" value="lambda repressor-like DNA-binding domains"/>
    <property type="match status" value="1"/>
</dbReference>
<dbReference type="CDD" id="cd01392">
    <property type="entry name" value="HTH_LacI"/>
    <property type="match status" value="1"/>
</dbReference>
<dbReference type="PANTHER" id="PTHR30146">
    <property type="entry name" value="LACI-RELATED TRANSCRIPTIONAL REPRESSOR"/>
    <property type="match status" value="1"/>
</dbReference>
<dbReference type="InterPro" id="IPR000843">
    <property type="entry name" value="HTH_LacI"/>
</dbReference>
<dbReference type="PROSITE" id="PS50943">
    <property type="entry name" value="HTH_CROC1"/>
    <property type="match status" value="1"/>
</dbReference>
<proteinExistence type="predicted"/>
<name>A0ABW9YDD5_9GAMM</name>
<keyword evidence="2" id="KW-0238">DNA-binding</keyword>
<gene>
    <name evidence="6" type="ORF">EIZ48_04015</name>
</gene>
<dbReference type="InterPro" id="IPR046335">
    <property type="entry name" value="LacI/GalR-like_sensor"/>
</dbReference>
<keyword evidence="1" id="KW-0805">Transcription regulation</keyword>
<feature type="domain" description="HTH cro/C1-type" evidence="5">
    <location>
        <begin position="5"/>
        <end position="39"/>
    </location>
</feature>
<dbReference type="PANTHER" id="PTHR30146:SF109">
    <property type="entry name" value="HTH-TYPE TRANSCRIPTIONAL REGULATOR GALS"/>
    <property type="match status" value="1"/>
</dbReference>
<dbReference type="SUPFAM" id="SSF47413">
    <property type="entry name" value="lambda repressor-like DNA-binding domains"/>
    <property type="match status" value="1"/>
</dbReference>
<dbReference type="Pfam" id="PF00356">
    <property type="entry name" value="LacI"/>
    <property type="match status" value="1"/>
</dbReference>
<sequence length="342" mass="37950">MSRVTLKDVAKQAGVSVASVSNVLNGKTSKVTEETAKHILLVAQQMKYSKNPIAAALKSGTTNTILILLPTLDKTRTKQPLLQDNPFFTDFLSGIEKATSQNQLSCSFVRVSEAHEIDSIINGPTPKGVITLGNLSDTVLEKIASWPFRTIMVDNVKFFNDYSANDNLINYYIDDHEMGSLAINHLFECGHKNIVLLFGRLSDSAVHLARYQGVVDKRQSINEDMKLTLIETELSIDAVRDVFPKIKNTIEDAGATAVLCMADILAIGCMQAASQHKLNIPGDFSLMGMDNLKLLDYLPYRLTTIDQNIVNRGFHAVQKIINEHEIYDYDFNVIEGETVLKV</sequence>
<feature type="domain" description="HTH lacI-type" evidence="4">
    <location>
        <begin position="4"/>
        <end position="59"/>
    </location>
</feature>
<evidence type="ECO:0000256" key="3">
    <source>
        <dbReference type="ARBA" id="ARBA00023163"/>
    </source>
</evidence>